<protein>
    <submittedName>
        <fullName evidence="3">Energy transducer TonB</fullName>
    </submittedName>
</protein>
<dbReference type="RefSeq" id="WP_236134986.1">
    <property type="nucleotide sequence ID" value="NZ_JAKGTH010000014.1"/>
</dbReference>
<dbReference type="Gene3D" id="3.30.1150.10">
    <property type="match status" value="1"/>
</dbReference>
<accession>A0ABS9EIZ8</accession>
<evidence type="ECO:0000256" key="1">
    <source>
        <dbReference type="SAM" id="SignalP"/>
    </source>
</evidence>
<feature type="signal peptide" evidence="1">
    <location>
        <begin position="1"/>
        <end position="20"/>
    </location>
</feature>
<dbReference type="Pfam" id="PF03544">
    <property type="entry name" value="TonB_C"/>
    <property type="match status" value="1"/>
</dbReference>
<dbReference type="InterPro" id="IPR037682">
    <property type="entry name" value="TonB_C"/>
</dbReference>
<keyword evidence="4" id="KW-1185">Reference proteome</keyword>
<dbReference type="SUPFAM" id="SSF74653">
    <property type="entry name" value="TolA/TonB C-terminal domain"/>
    <property type="match status" value="1"/>
</dbReference>
<feature type="chain" id="PRO_5046035741" evidence="1">
    <location>
        <begin position="21"/>
        <end position="146"/>
    </location>
</feature>
<evidence type="ECO:0000313" key="4">
    <source>
        <dbReference type="Proteomes" id="UP001179363"/>
    </source>
</evidence>
<proteinExistence type="predicted"/>
<evidence type="ECO:0000313" key="3">
    <source>
        <dbReference type="EMBL" id="MCF4102842.1"/>
    </source>
</evidence>
<reference evidence="3" key="1">
    <citation type="submission" date="2022-01" db="EMBL/GenBank/DDBJ databases">
        <title>Gillisia lutea sp. nov., isolated from marine plastic residues from the Malvarosa beach (Valencia, Spain).</title>
        <authorList>
            <person name="Vidal-Verdu A."/>
            <person name="Molina-Menor E."/>
            <person name="Satari L."/>
            <person name="Pascual J."/>
            <person name="Pereto J."/>
            <person name="Porcar M."/>
        </authorList>
    </citation>
    <scope>NUCLEOTIDE SEQUENCE</scope>
    <source>
        <strain evidence="3">M10.2A</strain>
    </source>
</reference>
<name>A0ABS9EIZ8_9FLAO</name>
<keyword evidence="1" id="KW-0732">Signal</keyword>
<gene>
    <name evidence="3" type="ORF">L1I30_14280</name>
</gene>
<dbReference type="Proteomes" id="UP001179363">
    <property type="component" value="Unassembled WGS sequence"/>
</dbReference>
<sequence>MIKRFLAVLIMILISSSMNSQIKELEEGVDFKLVDKVPVANGCNKNWSNEDLRICFTKYVSNTIVQNVSNSFLQNQGLEPGSHRINVIFAIDEKGRISDIRTDSDNRKIDKHLIKAVKSIEKMDPGLLDGKAVKILYSLPIAFKIV</sequence>
<organism evidence="3 4">
    <name type="scientific">Gillisia lutea</name>
    <dbReference type="NCBI Taxonomy" id="2909668"/>
    <lineage>
        <taxon>Bacteria</taxon>
        <taxon>Pseudomonadati</taxon>
        <taxon>Bacteroidota</taxon>
        <taxon>Flavobacteriia</taxon>
        <taxon>Flavobacteriales</taxon>
        <taxon>Flavobacteriaceae</taxon>
        <taxon>Gillisia</taxon>
    </lineage>
</organism>
<evidence type="ECO:0000259" key="2">
    <source>
        <dbReference type="Pfam" id="PF03544"/>
    </source>
</evidence>
<feature type="domain" description="TonB C-terminal" evidence="2">
    <location>
        <begin position="85"/>
        <end position="145"/>
    </location>
</feature>
<comment type="caution">
    <text evidence="3">The sequence shown here is derived from an EMBL/GenBank/DDBJ whole genome shotgun (WGS) entry which is preliminary data.</text>
</comment>
<dbReference type="EMBL" id="JAKGTH010000014">
    <property type="protein sequence ID" value="MCF4102842.1"/>
    <property type="molecule type" value="Genomic_DNA"/>
</dbReference>